<dbReference type="GO" id="GO:0044331">
    <property type="term" value="P:cell-cell adhesion mediated by cadherin"/>
    <property type="evidence" value="ECO:0007669"/>
    <property type="project" value="TreeGrafter"/>
</dbReference>
<keyword evidence="10" id="KW-1185">Reference proteome</keyword>
<dbReference type="GO" id="GO:0034332">
    <property type="term" value="P:adherens junction organization"/>
    <property type="evidence" value="ECO:0007669"/>
    <property type="project" value="TreeGrafter"/>
</dbReference>
<reference evidence="9" key="1">
    <citation type="thesis" date="2021" institute="BYU ScholarsArchive" country="Provo, UT, USA">
        <title>Applications of and Algorithms for Genome Assembly and Genomic Analyses with an Emphasis on Marine Teleosts.</title>
        <authorList>
            <person name="Pickett B.D."/>
        </authorList>
    </citation>
    <scope>NUCLEOTIDE SEQUENCE</scope>
    <source>
        <strain evidence="9">HI-2016</strain>
    </source>
</reference>
<feature type="transmembrane region" description="Helical" evidence="7">
    <location>
        <begin position="401"/>
        <end position="424"/>
    </location>
</feature>
<dbReference type="Pfam" id="PF00028">
    <property type="entry name" value="Cadherin"/>
    <property type="match status" value="1"/>
</dbReference>
<dbReference type="CDD" id="cd11304">
    <property type="entry name" value="Cadherin_repeat"/>
    <property type="match status" value="2"/>
</dbReference>
<keyword evidence="4 7" id="KW-0472">Membrane</keyword>
<dbReference type="Gene3D" id="2.60.40.60">
    <property type="entry name" value="Cadherins"/>
    <property type="match status" value="3"/>
</dbReference>
<feature type="non-terminal residue" evidence="9">
    <location>
        <position position="1"/>
    </location>
</feature>
<feature type="compositionally biased region" description="Basic and acidic residues" evidence="6">
    <location>
        <begin position="599"/>
        <end position="616"/>
    </location>
</feature>
<evidence type="ECO:0000256" key="5">
    <source>
        <dbReference type="PROSITE-ProRule" id="PRU00043"/>
    </source>
</evidence>
<dbReference type="PRINTS" id="PR00205">
    <property type="entry name" value="CADHERIN"/>
</dbReference>
<evidence type="ECO:0000256" key="3">
    <source>
        <dbReference type="ARBA" id="ARBA00022837"/>
    </source>
</evidence>
<gene>
    <name evidence="9" type="ORF">JZ751_008137</name>
</gene>
<feature type="domain" description="Cadherin" evidence="8">
    <location>
        <begin position="237"/>
        <end position="351"/>
    </location>
</feature>
<feature type="compositionally biased region" description="Acidic residues" evidence="6">
    <location>
        <begin position="574"/>
        <end position="586"/>
    </location>
</feature>
<evidence type="ECO:0000256" key="4">
    <source>
        <dbReference type="ARBA" id="ARBA00023136"/>
    </source>
</evidence>
<dbReference type="AlphaFoldDB" id="A0A8T2N9A5"/>
<feature type="region of interest" description="Disordered" evidence="6">
    <location>
        <begin position="343"/>
        <end position="381"/>
    </location>
</feature>
<keyword evidence="2" id="KW-0677">Repeat</keyword>
<dbReference type="Proteomes" id="UP000824540">
    <property type="component" value="Unassembled WGS sequence"/>
</dbReference>
<evidence type="ECO:0000313" key="10">
    <source>
        <dbReference type="Proteomes" id="UP000824540"/>
    </source>
</evidence>
<keyword evidence="7" id="KW-0812">Transmembrane</keyword>
<dbReference type="GO" id="GO:0008013">
    <property type="term" value="F:beta-catenin binding"/>
    <property type="evidence" value="ECO:0007669"/>
    <property type="project" value="TreeGrafter"/>
</dbReference>
<dbReference type="InterPro" id="IPR039808">
    <property type="entry name" value="Cadherin"/>
</dbReference>
<feature type="compositionally biased region" description="Low complexity" evidence="6">
    <location>
        <begin position="348"/>
        <end position="370"/>
    </location>
</feature>
<evidence type="ECO:0000256" key="7">
    <source>
        <dbReference type="SAM" id="Phobius"/>
    </source>
</evidence>
<dbReference type="GO" id="GO:0005509">
    <property type="term" value="F:calcium ion binding"/>
    <property type="evidence" value="ECO:0007669"/>
    <property type="project" value="UniProtKB-UniRule"/>
</dbReference>
<evidence type="ECO:0000313" key="9">
    <source>
        <dbReference type="EMBL" id="KAG9334388.1"/>
    </source>
</evidence>
<dbReference type="SUPFAM" id="SSF49313">
    <property type="entry name" value="Cadherin-like"/>
    <property type="match status" value="3"/>
</dbReference>
<feature type="domain" description="Cadherin" evidence="8">
    <location>
        <begin position="33"/>
        <end position="139"/>
    </location>
</feature>
<organism evidence="9 10">
    <name type="scientific">Albula glossodonta</name>
    <name type="common">roundjaw bonefish</name>
    <dbReference type="NCBI Taxonomy" id="121402"/>
    <lineage>
        <taxon>Eukaryota</taxon>
        <taxon>Metazoa</taxon>
        <taxon>Chordata</taxon>
        <taxon>Craniata</taxon>
        <taxon>Vertebrata</taxon>
        <taxon>Euteleostomi</taxon>
        <taxon>Actinopterygii</taxon>
        <taxon>Neopterygii</taxon>
        <taxon>Teleostei</taxon>
        <taxon>Albuliformes</taxon>
        <taxon>Albulidae</taxon>
        <taxon>Albula</taxon>
    </lineage>
</organism>
<name>A0A8T2N9A5_9TELE</name>
<dbReference type="InterPro" id="IPR002126">
    <property type="entry name" value="Cadherin-like_dom"/>
</dbReference>
<dbReference type="GO" id="GO:0007043">
    <property type="term" value="P:cell-cell junction assembly"/>
    <property type="evidence" value="ECO:0007669"/>
    <property type="project" value="TreeGrafter"/>
</dbReference>
<dbReference type="GO" id="GO:0005912">
    <property type="term" value="C:adherens junction"/>
    <property type="evidence" value="ECO:0007669"/>
    <property type="project" value="TreeGrafter"/>
</dbReference>
<dbReference type="GO" id="GO:0045296">
    <property type="term" value="F:cadherin binding"/>
    <property type="evidence" value="ECO:0007669"/>
    <property type="project" value="TreeGrafter"/>
</dbReference>
<evidence type="ECO:0000259" key="8">
    <source>
        <dbReference type="PROSITE" id="PS50268"/>
    </source>
</evidence>
<comment type="subcellular location">
    <subcellularLocation>
        <location evidence="1">Membrane</location>
    </subcellularLocation>
</comment>
<protein>
    <recommendedName>
        <fullName evidence="8">Cadherin domain-containing protein</fullName>
    </recommendedName>
</protein>
<keyword evidence="7" id="KW-1133">Transmembrane helix</keyword>
<dbReference type="SMART" id="SM00112">
    <property type="entry name" value="CA"/>
    <property type="match status" value="2"/>
</dbReference>
<dbReference type="PANTHER" id="PTHR24027:SF414">
    <property type="entry name" value="CADHERIN-RELATED FAMILY MEMBER 5 ISOFORM X1"/>
    <property type="match status" value="1"/>
</dbReference>
<feature type="compositionally biased region" description="Polar residues" evidence="6">
    <location>
        <begin position="371"/>
        <end position="381"/>
    </location>
</feature>
<evidence type="ECO:0000256" key="6">
    <source>
        <dbReference type="SAM" id="MobiDB-lite"/>
    </source>
</evidence>
<feature type="region of interest" description="Disordered" evidence="6">
    <location>
        <begin position="558"/>
        <end position="622"/>
    </location>
</feature>
<dbReference type="OrthoDB" id="8958491at2759"/>
<dbReference type="GO" id="GO:0016339">
    <property type="term" value="P:calcium-dependent cell-cell adhesion via plasma membrane cell adhesion molecules"/>
    <property type="evidence" value="ECO:0007669"/>
    <property type="project" value="TreeGrafter"/>
</dbReference>
<dbReference type="GO" id="GO:0016342">
    <property type="term" value="C:catenin complex"/>
    <property type="evidence" value="ECO:0007669"/>
    <property type="project" value="TreeGrafter"/>
</dbReference>
<dbReference type="GO" id="GO:0016477">
    <property type="term" value="P:cell migration"/>
    <property type="evidence" value="ECO:0007669"/>
    <property type="project" value="TreeGrafter"/>
</dbReference>
<dbReference type="PROSITE" id="PS50268">
    <property type="entry name" value="CADHERIN_2"/>
    <property type="match status" value="2"/>
</dbReference>
<proteinExistence type="predicted"/>
<accession>A0A8T2N9A5</accession>
<comment type="caution">
    <text evidence="9">The sequence shown here is derived from an EMBL/GenBank/DDBJ whole genome shotgun (WGS) entry which is preliminary data.</text>
</comment>
<keyword evidence="3 5" id="KW-0106">Calcium</keyword>
<dbReference type="InterPro" id="IPR015919">
    <property type="entry name" value="Cadherin-like_sf"/>
</dbReference>
<dbReference type="GO" id="GO:0000902">
    <property type="term" value="P:cell morphogenesis"/>
    <property type="evidence" value="ECO:0007669"/>
    <property type="project" value="TreeGrafter"/>
</dbReference>
<dbReference type="GO" id="GO:0007156">
    <property type="term" value="P:homophilic cell adhesion via plasma membrane adhesion molecules"/>
    <property type="evidence" value="ECO:0007669"/>
    <property type="project" value="InterPro"/>
</dbReference>
<dbReference type="EMBL" id="JAFBMS010000151">
    <property type="protein sequence ID" value="KAG9334388.1"/>
    <property type="molecule type" value="Genomic_DNA"/>
</dbReference>
<dbReference type="PANTHER" id="PTHR24027">
    <property type="entry name" value="CADHERIN-23"/>
    <property type="match status" value="1"/>
</dbReference>
<evidence type="ECO:0000256" key="1">
    <source>
        <dbReference type="ARBA" id="ARBA00004370"/>
    </source>
</evidence>
<sequence>MSQFSTVLQRHGAEDLDIVVLVNNLNDNHPLFIPSLYTFTAKELSPVDTSVGFVEAQDADKEVLFYLVEPENAYFKIKTETNPTIVVKSAIDYDVVQKVTFKLVVRDTTDLSPPDGPSHSATATITINIEDVDNRPPWFQPCTPLTVGSAKICLSTGYSGKVNLTELTGGVLPLEPGPLYAIDGDEGRKDQIIYRFVAGDGNGIFNIDENSGNITMLKAADMAGPIVLTVLHAPIFEKQQYEGFIPSDSSVDSMVLEDKASNRPLRVLATDADFADGVNPLVRYEVVNSGDFTLTAAGFILLKRELSPGTFSLQIKAIDTSNRESSTAALSVQVLPEPTTAMSTTVMSPESTPLTASTTPPLSSSLPMTTQEEPSTSFHTANTPTTEEAFRLLGQYRDVDMAALGASLGGVVVLCLAVITLLVFRIKRGDAAWKKLSEASIFRSTMAQGSGGVKEGMQYTNNAFQKEDDTSSMSSNILPSKVELALGATAAGLAQDGSLESQAVLGSATRLETLLTDADSLAGSEQADSEKEVKPILTKERRNEDGYKSVWFKEDIDPNAKEEVVIIPDSGERDVEEDEEEGEVESLEGGSREEEDEEDRRTSPEPQNNDKNRASDSDGEDF</sequence>
<evidence type="ECO:0000256" key="2">
    <source>
        <dbReference type="ARBA" id="ARBA00022737"/>
    </source>
</evidence>